<keyword evidence="5 8" id="KW-1015">Disulfide bond</keyword>
<evidence type="ECO:0000256" key="9">
    <source>
        <dbReference type="SAM" id="SignalP"/>
    </source>
</evidence>
<dbReference type="PANTHER" id="PTHR34399">
    <property type="entry name" value="AVIDIN-RELATED"/>
    <property type="match status" value="1"/>
</dbReference>
<dbReference type="RefSeq" id="XP_028675937.1">
    <property type="nucleotide sequence ID" value="XM_028820104.2"/>
</dbReference>
<keyword evidence="11" id="KW-1185">Reference proteome</keyword>
<comment type="similarity">
    <text evidence="2">Belongs to the avidin/streptavidin family.</text>
</comment>
<evidence type="ECO:0000256" key="2">
    <source>
        <dbReference type="ARBA" id="ARBA00006297"/>
    </source>
</evidence>
<dbReference type="InterPro" id="IPR005468">
    <property type="entry name" value="Avidin/str"/>
</dbReference>
<gene>
    <name evidence="10" type="primary">avd</name>
</gene>
<protein>
    <submittedName>
        <fullName evidence="10">Avidin-like</fullName>
    </submittedName>
</protein>
<dbReference type="InterPro" id="IPR051764">
    <property type="entry name" value="Avidin/Streptavidin-rel"/>
</dbReference>
<dbReference type="GeneTree" id="ENSGT00950000185626"/>
<feature type="signal peptide" evidence="9">
    <location>
        <begin position="1"/>
        <end position="19"/>
    </location>
</feature>
<sequence length="146" mass="15844">MFRGITISLLLCWIPASAGQLCNLTGMWLNDLGSALQIYPSSTTDIQGSFTSVVKLGERGPGSPLKGRVSGVMSSGPLPTFGFSVSWEKGSTTSWVGQCFPLMDGHPGHQMLKTLWLLRSPAEASEDIWQSTRIGEDTFYKVPDTM</sequence>
<comment type="subcellular location">
    <subcellularLocation>
        <location evidence="1">Secreted</location>
    </subcellularLocation>
</comment>
<dbReference type="Gene3D" id="2.40.128.30">
    <property type="entry name" value="Avidin-like"/>
    <property type="match status" value="1"/>
</dbReference>
<dbReference type="GeneID" id="114665482"/>
<evidence type="ECO:0000256" key="3">
    <source>
        <dbReference type="ARBA" id="ARBA00022525"/>
    </source>
</evidence>
<dbReference type="InterPro" id="IPR005469">
    <property type="entry name" value="Avidin"/>
</dbReference>
<dbReference type="SUPFAM" id="SSF50876">
    <property type="entry name" value="Avidin/streptavidin"/>
    <property type="match status" value="1"/>
</dbReference>
<organism evidence="10 11">
    <name type="scientific">Erpetoichthys calabaricus</name>
    <name type="common">Rope fish</name>
    <name type="synonym">Calamoichthys calabaricus</name>
    <dbReference type="NCBI Taxonomy" id="27687"/>
    <lineage>
        <taxon>Eukaryota</taxon>
        <taxon>Metazoa</taxon>
        <taxon>Chordata</taxon>
        <taxon>Craniata</taxon>
        <taxon>Vertebrata</taxon>
        <taxon>Euteleostomi</taxon>
        <taxon>Actinopterygii</taxon>
        <taxon>Polypteriformes</taxon>
        <taxon>Polypteridae</taxon>
        <taxon>Erpetoichthys</taxon>
    </lineage>
</organism>
<dbReference type="Ensembl" id="ENSECRT00000034801.1">
    <property type="protein sequence ID" value="ENSECRP00000034066.1"/>
    <property type="gene ID" value="ENSECRG00000023018.1"/>
</dbReference>
<evidence type="ECO:0000256" key="7">
    <source>
        <dbReference type="ARBA" id="ARBA00023267"/>
    </source>
</evidence>
<accession>A0A8C4TR92</accession>
<keyword evidence="4 9" id="KW-0732">Signal</keyword>
<reference evidence="10" key="3">
    <citation type="submission" date="2025-09" db="UniProtKB">
        <authorList>
            <consortium name="Ensembl"/>
        </authorList>
    </citation>
    <scope>IDENTIFICATION</scope>
</reference>
<dbReference type="GO" id="GO:0005576">
    <property type="term" value="C:extracellular region"/>
    <property type="evidence" value="ECO:0007669"/>
    <property type="project" value="UniProtKB-SubCell"/>
</dbReference>
<feature type="chain" id="PRO_5034423086" evidence="9">
    <location>
        <begin position="20"/>
        <end position="146"/>
    </location>
</feature>
<dbReference type="Pfam" id="PF01382">
    <property type="entry name" value="Avidin"/>
    <property type="match status" value="1"/>
</dbReference>
<dbReference type="InterPro" id="IPR036896">
    <property type="entry name" value="Avidin-like_sf"/>
</dbReference>
<dbReference type="AlphaFoldDB" id="A0A8C4TR92"/>
<evidence type="ECO:0000256" key="4">
    <source>
        <dbReference type="ARBA" id="ARBA00022729"/>
    </source>
</evidence>
<dbReference type="PRINTS" id="PR00709">
    <property type="entry name" value="AVIDIN"/>
</dbReference>
<keyword evidence="7" id="KW-0092">Biotin</keyword>
<keyword evidence="3" id="KW-0964">Secreted</keyword>
<dbReference type="PROSITE" id="PS51326">
    <property type="entry name" value="AVIDIN_2"/>
    <property type="match status" value="1"/>
</dbReference>
<reference evidence="10" key="2">
    <citation type="submission" date="2025-08" db="UniProtKB">
        <authorList>
            <consortium name="Ensembl"/>
        </authorList>
    </citation>
    <scope>IDENTIFICATION</scope>
</reference>
<name>A0A8C4TR92_ERPCA</name>
<evidence type="ECO:0000256" key="8">
    <source>
        <dbReference type="PIRSR" id="PIRSR605468-51"/>
    </source>
</evidence>
<feature type="disulfide bond" evidence="8">
    <location>
        <begin position="22"/>
        <end position="99"/>
    </location>
</feature>
<keyword evidence="6" id="KW-0325">Glycoprotein</keyword>
<reference evidence="10" key="1">
    <citation type="submission" date="2021-06" db="EMBL/GenBank/DDBJ databases">
        <authorList>
            <consortium name="Wellcome Sanger Institute Data Sharing"/>
        </authorList>
    </citation>
    <scope>NUCLEOTIDE SEQUENCE [LARGE SCALE GENOMIC DNA]</scope>
</reference>
<proteinExistence type="inferred from homology"/>
<evidence type="ECO:0000313" key="10">
    <source>
        <dbReference type="Ensembl" id="ENSECRP00000034066.1"/>
    </source>
</evidence>
<evidence type="ECO:0000313" key="11">
    <source>
        <dbReference type="Proteomes" id="UP000694620"/>
    </source>
</evidence>
<dbReference type="OrthoDB" id="2821340at2759"/>
<evidence type="ECO:0000256" key="5">
    <source>
        <dbReference type="ARBA" id="ARBA00023157"/>
    </source>
</evidence>
<dbReference type="PANTHER" id="PTHR34399:SF3">
    <property type="entry name" value="AVID PROTEIN-RELATED"/>
    <property type="match status" value="1"/>
</dbReference>
<evidence type="ECO:0000256" key="1">
    <source>
        <dbReference type="ARBA" id="ARBA00004613"/>
    </source>
</evidence>
<dbReference type="GO" id="GO:0009374">
    <property type="term" value="F:biotin binding"/>
    <property type="evidence" value="ECO:0007669"/>
    <property type="project" value="InterPro"/>
</dbReference>
<evidence type="ECO:0000256" key="6">
    <source>
        <dbReference type="ARBA" id="ARBA00023180"/>
    </source>
</evidence>
<dbReference type="Proteomes" id="UP000694620">
    <property type="component" value="Chromosome 14"/>
</dbReference>